<dbReference type="AlphaFoldDB" id="C8ZAM9"/>
<gene>
    <name evidence="2" type="ORF">EC1118_1I12_1805g</name>
</gene>
<keyword evidence="1" id="KW-0812">Transmembrane</keyword>
<feature type="transmembrane region" description="Helical" evidence="1">
    <location>
        <begin position="7"/>
        <end position="24"/>
    </location>
</feature>
<accession>C8ZAM9</accession>
<evidence type="ECO:0000313" key="3">
    <source>
        <dbReference type="Proteomes" id="UP000000286"/>
    </source>
</evidence>
<dbReference type="Proteomes" id="UP000000286">
    <property type="component" value="Chromosome IX"/>
</dbReference>
<evidence type="ECO:0000313" key="2">
    <source>
        <dbReference type="EMBL" id="CAY80492.1"/>
    </source>
</evidence>
<dbReference type="EMBL" id="FN393074">
    <property type="protein sequence ID" value="CAY80492.1"/>
    <property type="molecule type" value="Genomic_DNA"/>
</dbReference>
<dbReference type="HOGENOM" id="CLU_2147303_0_0_1"/>
<organism evidence="2 3">
    <name type="scientific">Saccharomyces cerevisiae (strain Lalvin EC1118 / Prise de mousse)</name>
    <name type="common">Baker's yeast</name>
    <dbReference type="NCBI Taxonomy" id="643680"/>
    <lineage>
        <taxon>Eukaryota</taxon>
        <taxon>Fungi</taxon>
        <taxon>Dikarya</taxon>
        <taxon>Ascomycota</taxon>
        <taxon>Saccharomycotina</taxon>
        <taxon>Saccharomycetes</taxon>
        <taxon>Saccharomycetales</taxon>
        <taxon>Saccharomycetaceae</taxon>
        <taxon>Saccharomyces</taxon>
    </lineage>
</organism>
<name>C8ZAM9_YEAS8</name>
<protein>
    <submittedName>
        <fullName evidence="2">EC1118_1I12_1805p</fullName>
    </submittedName>
</protein>
<keyword evidence="1" id="KW-1133">Transmembrane helix</keyword>
<keyword evidence="1" id="KW-0472">Membrane</keyword>
<proteinExistence type="predicted"/>
<sequence length="112" mass="14179">MKSKVSPSFHFFIFFFLFCLLRTLDYNTYNTNHNDTYMHIKLFFSYYFRFVHLFFFLYYAHLRTTKHYHTLLIQYYPFEMHWSKDLAQRPSSLRLRYFPAYLKRCCYHPMQN</sequence>
<feature type="transmembrane region" description="Helical" evidence="1">
    <location>
        <begin position="44"/>
        <end position="62"/>
    </location>
</feature>
<reference evidence="2 3" key="1">
    <citation type="journal article" date="2009" name="Proc. Natl. Acad. Sci. U.S.A.">
        <title>Eukaryote-to-eukaryote gene transfer events revealed by the genome sequence of the wine yeast Saccharomyces cerevisiae EC1118.</title>
        <authorList>
            <person name="Novo M."/>
            <person name="Bigey F."/>
            <person name="Beyne E."/>
            <person name="Galeote V."/>
            <person name="Gavory F."/>
            <person name="Mallet S."/>
            <person name="Cambot B."/>
            <person name="Legras J.L."/>
            <person name="Wincker P."/>
            <person name="Casaregola S."/>
            <person name="Dequin S."/>
        </authorList>
    </citation>
    <scope>NUCLEOTIDE SEQUENCE [LARGE SCALE GENOMIC DNA]</scope>
    <source>
        <strain evidence="3">Lalvin EC1118 / Prise de mousse</strain>
    </source>
</reference>
<evidence type="ECO:0000256" key="1">
    <source>
        <dbReference type="SAM" id="Phobius"/>
    </source>
</evidence>